<name>X0PIA0_9LACO</name>
<evidence type="ECO:0008006" key="3">
    <source>
        <dbReference type="Google" id="ProtNLM"/>
    </source>
</evidence>
<evidence type="ECO:0000313" key="2">
    <source>
        <dbReference type="Proteomes" id="UP000051236"/>
    </source>
</evidence>
<accession>X0PIA0</accession>
<keyword evidence="2" id="KW-1185">Reference proteome</keyword>
<dbReference type="RefSeq" id="WP_035455859.1">
    <property type="nucleotide sequence ID" value="NZ_AZGA01000003.1"/>
</dbReference>
<dbReference type="OrthoDB" id="2319609at2"/>
<dbReference type="PATRIC" id="fig|1423734.3.peg.2772"/>
<evidence type="ECO:0000313" key="1">
    <source>
        <dbReference type="EMBL" id="KRM36472.1"/>
    </source>
</evidence>
<comment type="caution">
    <text evidence="1">The sequence shown here is derived from an EMBL/GenBank/DDBJ whole genome shotgun (WGS) entry which is preliminary data.</text>
</comment>
<reference evidence="1 2" key="1">
    <citation type="journal article" date="2015" name="Genome Announc.">
        <title>Expanding the biotechnology potential of lactobacilli through comparative genomics of 213 strains and associated genera.</title>
        <authorList>
            <person name="Sun Z."/>
            <person name="Harris H.M."/>
            <person name="McCann A."/>
            <person name="Guo C."/>
            <person name="Argimon S."/>
            <person name="Zhang W."/>
            <person name="Yang X."/>
            <person name="Jeffery I.B."/>
            <person name="Cooney J.C."/>
            <person name="Kagawa T.F."/>
            <person name="Liu W."/>
            <person name="Song Y."/>
            <person name="Salvetti E."/>
            <person name="Wrobel A."/>
            <person name="Rasinkangas P."/>
            <person name="Parkhill J."/>
            <person name="Rea M.C."/>
            <person name="O'Sullivan O."/>
            <person name="Ritari J."/>
            <person name="Douillard F.P."/>
            <person name="Paul Ross R."/>
            <person name="Yang R."/>
            <person name="Briner A.E."/>
            <person name="Felis G.E."/>
            <person name="de Vos W.M."/>
            <person name="Barrangou R."/>
            <person name="Klaenhammer T.R."/>
            <person name="Caufield P.W."/>
            <person name="Cui Y."/>
            <person name="Zhang H."/>
            <person name="O'Toole P.W."/>
        </authorList>
    </citation>
    <scope>NUCLEOTIDE SEQUENCE [LARGE SCALE GENOMIC DNA]</scope>
    <source>
        <strain evidence="1 2">DSM 18527</strain>
    </source>
</reference>
<dbReference type="EMBL" id="AZGA01000003">
    <property type="protein sequence ID" value="KRM36472.1"/>
    <property type="molecule type" value="Genomic_DNA"/>
</dbReference>
<dbReference type="Proteomes" id="UP000051236">
    <property type="component" value="Unassembled WGS sequence"/>
</dbReference>
<organism evidence="1 2">
    <name type="scientific">Agrilactobacillus composti DSM 18527 = JCM 14202</name>
    <dbReference type="NCBI Taxonomy" id="1423734"/>
    <lineage>
        <taxon>Bacteria</taxon>
        <taxon>Bacillati</taxon>
        <taxon>Bacillota</taxon>
        <taxon>Bacilli</taxon>
        <taxon>Lactobacillales</taxon>
        <taxon>Lactobacillaceae</taxon>
        <taxon>Agrilactobacillus</taxon>
    </lineage>
</organism>
<sequence length="247" mass="27170">MSHLKSRTSFISKFVVALLIAILAITFVNPTNVKAASSTADALSIANHSGIIDSGYQPAPIYSDAAATKSSATLSTLYDQWQVFRVAQKDGTAFTYDLGNGQWVKATDLRTFSDGPLTAMAYTDHANTPVYSDALLTTQISTLDDTVRVWKINRSANFYQTNTPAAYDVGSNQWIDAKYATLVEPDYWFDAGTTLYNGQLQPVGTIGASGSYQVFDVFRWFNSFDQSQGSKFYVRLGDNNQWALLPN</sequence>
<gene>
    <name evidence="1" type="ORF">FC83_GL002727</name>
</gene>
<protein>
    <recommendedName>
        <fullName evidence="3">Surface layer protein A domain-containing protein</fullName>
    </recommendedName>
</protein>
<dbReference type="AlphaFoldDB" id="X0PIA0"/>
<proteinExistence type="predicted"/>